<evidence type="ECO:0000256" key="1">
    <source>
        <dbReference type="ARBA" id="ARBA00011900"/>
    </source>
</evidence>
<dbReference type="InterPro" id="IPR011639">
    <property type="entry name" value="MethylTrfase_TaqI-like_dom"/>
</dbReference>
<dbReference type="PROSITE" id="PS00092">
    <property type="entry name" value="N6_MTASE"/>
    <property type="match status" value="1"/>
</dbReference>
<dbReference type="SUPFAM" id="SSF53335">
    <property type="entry name" value="S-adenosyl-L-methionine-dependent methyltransferases"/>
    <property type="match status" value="1"/>
</dbReference>
<dbReference type="InterPro" id="IPR050953">
    <property type="entry name" value="N4_N6_ade-DNA_methylase"/>
</dbReference>
<name>A0AAJ1IK86_9SPIO</name>
<dbReference type="AlphaFoldDB" id="A0AAJ1IK86"/>
<dbReference type="PANTHER" id="PTHR33841">
    <property type="entry name" value="DNA METHYLTRANSFERASE YEEA-RELATED"/>
    <property type="match status" value="1"/>
</dbReference>
<dbReference type="GO" id="GO:0032259">
    <property type="term" value="P:methylation"/>
    <property type="evidence" value="ECO:0007669"/>
    <property type="project" value="UniProtKB-KW"/>
</dbReference>
<reference evidence="7 8" key="1">
    <citation type="submission" date="2022-12" db="EMBL/GenBank/DDBJ databases">
        <title>Metagenome assembled genome from gulf of manar.</title>
        <authorList>
            <person name="Kohli P."/>
            <person name="Pk S."/>
            <person name="Venkata Ramana C."/>
            <person name="Sasikala C."/>
        </authorList>
    </citation>
    <scope>NUCLEOTIDE SEQUENCE [LARGE SCALE GENOMIC DNA]</scope>
    <source>
        <strain evidence="7">JB008</strain>
    </source>
</reference>
<evidence type="ECO:0000256" key="2">
    <source>
        <dbReference type="ARBA" id="ARBA00022603"/>
    </source>
</evidence>
<proteinExistence type="predicted"/>
<comment type="caution">
    <text evidence="7">The sequence shown here is derived from an EMBL/GenBank/DDBJ whole genome shotgun (WGS) entry which is preliminary data.</text>
</comment>
<keyword evidence="2 7" id="KW-0489">Methyltransferase</keyword>
<feature type="domain" description="Type II methyltransferase M.TaqI-like" evidence="6">
    <location>
        <begin position="88"/>
        <end position="261"/>
    </location>
</feature>
<evidence type="ECO:0000313" key="8">
    <source>
        <dbReference type="Proteomes" id="UP001221217"/>
    </source>
</evidence>
<dbReference type="EMBL" id="JAQQAL010000050">
    <property type="protein sequence ID" value="MDC7228521.1"/>
    <property type="molecule type" value="Genomic_DNA"/>
</dbReference>
<dbReference type="InterPro" id="IPR002052">
    <property type="entry name" value="DNA_methylase_N6_adenine_CS"/>
</dbReference>
<comment type="catalytic activity">
    <reaction evidence="5">
        <text>a 2'-deoxyadenosine in DNA + S-adenosyl-L-methionine = an N(6)-methyl-2'-deoxyadenosine in DNA + S-adenosyl-L-homocysteine + H(+)</text>
        <dbReference type="Rhea" id="RHEA:15197"/>
        <dbReference type="Rhea" id="RHEA-COMP:12418"/>
        <dbReference type="Rhea" id="RHEA-COMP:12419"/>
        <dbReference type="ChEBI" id="CHEBI:15378"/>
        <dbReference type="ChEBI" id="CHEBI:57856"/>
        <dbReference type="ChEBI" id="CHEBI:59789"/>
        <dbReference type="ChEBI" id="CHEBI:90615"/>
        <dbReference type="ChEBI" id="CHEBI:90616"/>
        <dbReference type="EC" id="2.1.1.72"/>
    </reaction>
</comment>
<sequence>MLNSKKYNPDVLSCLANLSNDEVFTPPRMVNDILDMLPQELFHDCNTTFLDPVSKSGVFLREIAKRLIVGIENEIPDLQTRLNHIFSKQLFGIAITEITSLLSRRSVYCSKIADGKYSVCEDFENEQGNIIFSRTEHKWIDGKCFFCSANQETYERGYELETHAYQFIHTTQPEEIFNMKFDVIIGNPPYQLSDGGNQSSALPIYQKFIQQAKKLQPRFLSMIVPARWFTGGRGLDTFRDEMLNDDRIRVIHDFVDSSDCFPGVEIKGGVCYFLWERDSEGLCSVYEHSGENFTYSKRPLLEVGMETFIRNERAISILKKVREKKEKSFSDMLNGGRFFGFHTRIIWIDDNNGSIQTADGKDTFPIKKNQDKDFCIKVYIAHGECWIEKKSIKRNLDFIDQYKVIIPRSGNPGSTILGKPKISEPNSCSSNTYVVAILPSKSDLESKNIISYLKSNFLRFLVSLKTSTQDMPPKAYEFVPIQDFTKSWDDKKLYDKYNITRDEIDFIESMVKPMDLGEVDND</sequence>
<dbReference type="GO" id="GO:0006304">
    <property type="term" value="P:DNA modification"/>
    <property type="evidence" value="ECO:0007669"/>
    <property type="project" value="InterPro"/>
</dbReference>
<accession>A0AAJ1IK86</accession>
<dbReference type="GO" id="GO:0003676">
    <property type="term" value="F:nucleic acid binding"/>
    <property type="evidence" value="ECO:0007669"/>
    <property type="project" value="InterPro"/>
</dbReference>
<gene>
    <name evidence="7" type="ORF">PQJ61_17300</name>
</gene>
<dbReference type="InterPro" id="IPR029063">
    <property type="entry name" value="SAM-dependent_MTases_sf"/>
</dbReference>
<keyword evidence="4" id="KW-0949">S-adenosyl-L-methionine</keyword>
<dbReference type="PRINTS" id="PR00507">
    <property type="entry name" value="N12N6MTFRASE"/>
</dbReference>
<protein>
    <recommendedName>
        <fullName evidence="1">site-specific DNA-methyltransferase (adenine-specific)</fullName>
        <ecNumber evidence="1">2.1.1.72</ecNumber>
    </recommendedName>
</protein>
<dbReference type="EC" id="2.1.1.72" evidence="1"/>
<dbReference type="Gene3D" id="3.40.50.150">
    <property type="entry name" value="Vaccinia Virus protein VP39"/>
    <property type="match status" value="1"/>
</dbReference>
<keyword evidence="3" id="KW-0808">Transferase</keyword>
<dbReference type="Proteomes" id="UP001221217">
    <property type="component" value="Unassembled WGS sequence"/>
</dbReference>
<organism evidence="7 8">
    <name type="scientific">Candidatus Thalassospirochaeta sargassi</name>
    <dbReference type="NCBI Taxonomy" id="3119039"/>
    <lineage>
        <taxon>Bacteria</taxon>
        <taxon>Pseudomonadati</taxon>
        <taxon>Spirochaetota</taxon>
        <taxon>Spirochaetia</taxon>
        <taxon>Spirochaetales</taxon>
        <taxon>Spirochaetaceae</taxon>
        <taxon>Candidatus Thalassospirochaeta</taxon>
    </lineage>
</organism>
<evidence type="ECO:0000313" key="7">
    <source>
        <dbReference type="EMBL" id="MDC7228521.1"/>
    </source>
</evidence>
<evidence type="ECO:0000259" key="6">
    <source>
        <dbReference type="Pfam" id="PF07669"/>
    </source>
</evidence>
<dbReference type="PANTHER" id="PTHR33841:SF1">
    <property type="entry name" value="DNA METHYLTRANSFERASE A"/>
    <property type="match status" value="1"/>
</dbReference>
<dbReference type="GO" id="GO:0009007">
    <property type="term" value="F:site-specific DNA-methyltransferase (adenine-specific) activity"/>
    <property type="evidence" value="ECO:0007669"/>
    <property type="project" value="UniProtKB-EC"/>
</dbReference>
<evidence type="ECO:0000256" key="4">
    <source>
        <dbReference type="ARBA" id="ARBA00022691"/>
    </source>
</evidence>
<evidence type="ECO:0000256" key="3">
    <source>
        <dbReference type="ARBA" id="ARBA00022679"/>
    </source>
</evidence>
<dbReference type="Pfam" id="PF07669">
    <property type="entry name" value="Eco57I"/>
    <property type="match status" value="1"/>
</dbReference>
<evidence type="ECO:0000256" key="5">
    <source>
        <dbReference type="ARBA" id="ARBA00047942"/>
    </source>
</evidence>